<feature type="domain" description="Transposable element P transposase-like RNase H" evidence="2">
    <location>
        <begin position="41"/>
        <end position="172"/>
    </location>
</feature>
<evidence type="ECO:0000313" key="5">
    <source>
        <dbReference type="EMBL" id="MAA23979.1"/>
    </source>
</evidence>
<dbReference type="InterPro" id="IPR048367">
    <property type="entry name" value="TNP-like_RNaseH_C"/>
</dbReference>
<evidence type="ECO:0000259" key="1">
    <source>
        <dbReference type="Pfam" id="PF12017"/>
    </source>
</evidence>
<evidence type="ECO:0000259" key="3">
    <source>
        <dbReference type="Pfam" id="PF21788"/>
    </source>
</evidence>
<feature type="domain" description="Transposable element P transposase-like RNase H C-terminal" evidence="4">
    <location>
        <begin position="393"/>
        <end position="421"/>
    </location>
</feature>
<name>A0A224Z6U1_9ACAR</name>
<feature type="domain" description="Transposable element P transposase-like GTP-binding insertion" evidence="3">
    <location>
        <begin position="196"/>
        <end position="320"/>
    </location>
</feature>
<dbReference type="AlphaFoldDB" id="A0A224Z6U1"/>
<feature type="domain" description="THAP9-like helix-turn-helix" evidence="1">
    <location>
        <begin position="1"/>
        <end position="34"/>
    </location>
</feature>
<dbReference type="InterPro" id="IPR048366">
    <property type="entry name" value="TNP-like_GBD"/>
</dbReference>
<proteinExistence type="predicted"/>
<dbReference type="InterPro" id="IPR048365">
    <property type="entry name" value="TNP-like_RNaseH_N"/>
</dbReference>
<dbReference type="Pfam" id="PF21787">
    <property type="entry name" value="TNP-like_RNaseH_N"/>
    <property type="match status" value="1"/>
</dbReference>
<dbReference type="EMBL" id="GFPF01012833">
    <property type="protein sequence ID" value="MAA23979.1"/>
    <property type="molecule type" value="Transcribed_RNA"/>
</dbReference>
<dbReference type="Pfam" id="PF21788">
    <property type="entry name" value="TNP-like_GBD"/>
    <property type="match status" value="1"/>
</dbReference>
<dbReference type="InterPro" id="IPR021896">
    <property type="entry name" value="THAP9-like_HTH"/>
</dbReference>
<organism evidence="5">
    <name type="scientific">Rhipicephalus zambeziensis</name>
    <dbReference type="NCBI Taxonomy" id="60191"/>
    <lineage>
        <taxon>Eukaryota</taxon>
        <taxon>Metazoa</taxon>
        <taxon>Ecdysozoa</taxon>
        <taxon>Arthropoda</taxon>
        <taxon>Chelicerata</taxon>
        <taxon>Arachnida</taxon>
        <taxon>Acari</taxon>
        <taxon>Parasitiformes</taxon>
        <taxon>Ixodida</taxon>
        <taxon>Ixodoidea</taxon>
        <taxon>Ixodidae</taxon>
        <taxon>Rhipicephalinae</taxon>
        <taxon>Rhipicephalus</taxon>
        <taxon>Rhipicephalus</taxon>
    </lineage>
</organism>
<dbReference type="Pfam" id="PF21789">
    <property type="entry name" value="TNP-like_RNaseH_C"/>
    <property type="match status" value="1"/>
</dbReference>
<protein>
    <submittedName>
        <fullName evidence="5">Transposase</fullName>
    </submittedName>
</protein>
<sequence>MKQFGLNLFFHSPKAYRFLREVLHLPHVRTLRRWLADIPMTPGIIPGAMDTIGSITKDWPIQDKACCLLFDEIALKQNLMYDQSKDIVIGFSDDGISWTSRVANTALVVAVSGISRSWMQPVAFAVSHNATPALVMRRLLLDLIQQLETKGILVKAVICDQGSNNVSLSKMLVHSLHEPFFTVNNRKVYFMFDTPHLIKCTRNNLRRLKLTIGSEVVDWGHIETLYKKTRHTDPASNKPTEHLKSRLAKKLREQHIYRMPFTDMRVKYASQIFSESVSIALLTLMAIGELPVNAKSTAEFIERMDKLFDSLNSSSVRKQDDKMRYAMSDGSEHQAFLEQCIAWIASWHFGGPQDKQPHTIKGWQITIKALLLLWQDLKTEFGFSNLLTRRLQQDPLENFFATIRQKHGCNEAPNVYQFTAALKHIWIGKFFRLSAQGNCEVTTNAFLTNIEDASGFVSLSSAPAVSHSTLHDFDCDYAQAPLQEPSDMIYENVIYHVTGTLVKDFLGLRATDCTCNRTLLDKDGGVLSGKNQFFALLKEDGVPEHLFSAISAATGECIDYIKQLDSHFKHEIPYTAHFTNVCKHLIQVMPKKPHLFCSPGCNTKFVHMFCSKRLCWYITFVNKNTETKSRKSAAARKTRKLTN</sequence>
<accession>A0A224Z6U1</accession>
<reference evidence="5" key="1">
    <citation type="journal article" date="2017" name="Parasit. Vectors">
        <title>Sialotranscriptomics of Rhipicephalus zambeziensis reveals intricate expression profiles of secretory proteins and suggests tight temporal transcriptional regulation during blood-feeding.</title>
        <authorList>
            <person name="de Castro M.H."/>
            <person name="de Klerk D."/>
            <person name="Pienaar R."/>
            <person name="Rees D.J.G."/>
            <person name="Mans B.J."/>
        </authorList>
    </citation>
    <scope>NUCLEOTIDE SEQUENCE</scope>
    <source>
        <tissue evidence="5">Salivary glands</tissue>
    </source>
</reference>
<dbReference type="Pfam" id="PF12017">
    <property type="entry name" value="Tnp_P_element"/>
    <property type="match status" value="1"/>
</dbReference>
<evidence type="ECO:0000259" key="4">
    <source>
        <dbReference type="Pfam" id="PF21789"/>
    </source>
</evidence>
<evidence type="ECO:0000259" key="2">
    <source>
        <dbReference type="Pfam" id="PF21787"/>
    </source>
</evidence>